<dbReference type="Proteomes" id="UP001328107">
    <property type="component" value="Unassembled WGS sequence"/>
</dbReference>
<dbReference type="Pfam" id="PF14497">
    <property type="entry name" value="GST_C_3"/>
    <property type="match status" value="1"/>
</dbReference>
<dbReference type="SUPFAM" id="SSF52833">
    <property type="entry name" value="Thioredoxin-like"/>
    <property type="match status" value="1"/>
</dbReference>
<gene>
    <name evidence="3" type="ORF">PMAYCL1PPCAC_21642</name>
</gene>
<comment type="caution">
    <text evidence="3">The sequence shown here is derived from an EMBL/GenBank/DDBJ whole genome shotgun (WGS) entry which is preliminary data.</text>
</comment>
<reference evidence="4" key="1">
    <citation type="submission" date="2022-10" db="EMBL/GenBank/DDBJ databases">
        <title>Genome assembly of Pristionchus species.</title>
        <authorList>
            <person name="Yoshida K."/>
            <person name="Sommer R.J."/>
        </authorList>
    </citation>
    <scope>NUCLEOTIDE SEQUENCE [LARGE SCALE GENOMIC DNA]</scope>
    <source>
        <strain evidence="4">RS5460</strain>
    </source>
</reference>
<feature type="domain" description="GST N-terminal" evidence="1">
    <location>
        <begin position="1"/>
        <end position="66"/>
    </location>
</feature>
<evidence type="ECO:0000313" key="3">
    <source>
        <dbReference type="EMBL" id="GMR51447.1"/>
    </source>
</evidence>
<dbReference type="CDD" id="cd03039">
    <property type="entry name" value="GST_N_Sigma_like"/>
    <property type="match status" value="1"/>
</dbReference>
<dbReference type="GO" id="GO:0006749">
    <property type="term" value="P:glutathione metabolic process"/>
    <property type="evidence" value="ECO:0007669"/>
    <property type="project" value="TreeGrafter"/>
</dbReference>
<feature type="domain" description="GST C-terminal" evidence="2">
    <location>
        <begin position="68"/>
        <end position="189"/>
    </location>
</feature>
<dbReference type="EMBL" id="BTRK01000005">
    <property type="protein sequence ID" value="GMR51447.1"/>
    <property type="molecule type" value="Genomic_DNA"/>
</dbReference>
<dbReference type="Pfam" id="PF02798">
    <property type="entry name" value="GST_N"/>
    <property type="match status" value="1"/>
</dbReference>
<dbReference type="PROSITE" id="PS50405">
    <property type="entry name" value="GST_CTER"/>
    <property type="match status" value="1"/>
</dbReference>
<dbReference type="InterPro" id="IPR004046">
    <property type="entry name" value="GST_C"/>
</dbReference>
<dbReference type="InterPro" id="IPR036282">
    <property type="entry name" value="Glutathione-S-Trfase_C_sf"/>
</dbReference>
<feature type="non-terminal residue" evidence="3">
    <location>
        <position position="1"/>
    </location>
</feature>
<dbReference type="InterPro" id="IPR040079">
    <property type="entry name" value="Glutathione_S-Trfase"/>
</dbReference>
<dbReference type="CDD" id="cd03192">
    <property type="entry name" value="GST_C_Sigma_like"/>
    <property type="match status" value="1"/>
</dbReference>
<dbReference type="SFLD" id="SFLDS00019">
    <property type="entry name" value="Glutathione_Transferase_(cytos"/>
    <property type="match status" value="1"/>
</dbReference>
<evidence type="ECO:0000313" key="4">
    <source>
        <dbReference type="Proteomes" id="UP001328107"/>
    </source>
</evidence>
<dbReference type="PANTHER" id="PTHR11571:SF256">
    <property type="entry name" value="GST C-TERMINAL DOMAIN-CONTAINING PROTEIN-RELATED"/>
    <property type="match status" value="1"/>
</dbReference>
<accession>A0AAN5I450</accession>
<evidence type="ECO:0000259" key="2">
    <source>
        <dbReference type="PROSITE" id="PS50405"/>
    </source>
</evidence>
<proteinExistence type="predicted"/>
<name>A0AAN5I450_9BILA</name>
<dbReference type="InterPro" id="IPR004045">
    <property type="entry name" value="Glutathione_S-Trfase_N"/>
</dbReference>
<dbReference type="InterPro" id="IPR036249">
    <property type="entry name" value="Thioredoxin-like_sf"/>
</dbReference>
<dbReference type="AlphaFoldDB" id="A0AAN5I450"/>
<dbReference type="Gene3D" id="3.40.30.10">
    <property type="entry name" value="Glutaredoxin"/>
    <property type="match status" value="1"/>
</dbReference>
<evidence type="ECO:0008006" key="5">
    <source>
        <dbReference type="Google" id="ProtNLM"/>
    </source>
</evidence>
<organism evidence="3 4">
    <name type="scientific">Pristionchus mayeri</name>
    <dbReference type="NCBI Taxonomy" id="1317129"/>
    <lineage>
        <taxon>Eukaryota</taxon>
        <taxon>Metazoa</taxon>
        <taxon>Ecdysozoa</taxon>
        <taxon>Nematoda</taxon>
        <taxon>Chromadorea</taxon>
        <taxon>Rhabditida</taxon>
        <taxon>Rhabditina</taxon>
        <taxon>Diplogasteromorpha</taxon>
        <taxon>Diplogasteroidea</taxon>
        <taxon>Neodiplogasteridae</taxon>
        <taxon>Pristionchus</taxon>
    </lineage>
</organism>
<sequence>KAESIRQVFAYVGVAYDDVRIPQDKWPALKPRTPFGQLPLLEVDGETIAQSVTILRFLGKQFRLGGRTPLEIAKLNMVVDQITDFLEDIKTYMAVVIGMAKGDKDTLFNEVFLPNRDKHFALIEKQISGEFILGHITWADIHLANTLESLACKIPNVYRGFPTLKEYVYRVQSTPGIKAHIAARPDAPF</sequence>
<dbReference type="InterPro" id="IPR010987">
    <property type="entry name" value="Glutathione-S-Trfase_C-like"/>
</dbReference>
<dbReference type="SUPFAM" id="SSF47616">
    <property type="entry name" value="GST C-terminal domain-like"/>
    <property type="match status" value="1"/>
</dbReference>
<evidence type="ECO:0000259" key="1">
    <source>
        <dbReference type="PROSITE" id="PS50404"/>
    </source>
</evidence>
<keyword evidence="4" id="KW-1185">Reference proteome</keyword>
<dbReference type="GO" id="GO:0004364">
    <property type="term" value="F:glutathione transferase activity"/>
    <property type="evidence" value="ECO:0007669"/>
    <property type="project" value="TreeGrafter"/>
</dbReference>
<dbReference type="PROSITE" id="PS50404">
    <property type="entry name" value="GST_NTER"/>
    <property type="match status" value="1"/>
</dbReference>
<dbReference type="InterPro" id="IPR050213">
    <property type="entry name" value="GST_superfamily"/>
</dbReference>
<dbReference type="Gene3D" id="1.20.1050.10">
    <property type="match status" value="1"/>
</dbReference>
<protein>
    <recommendedName>
        <fullName evidence="5">Glutathione S-transferase</fullName>
    </recommendedName>
</protein>
<dbReference type="PANTHER" id="PTHR11571">
    <property type="entry name" value="GLUTATHIONE S-TRANSFERASE"/>
    <property type="match status" value="1"/>
</dbReference>